<dbReference type="GeneTree" id="ENSGT00940000177216"/>
<accession>A0A3Q1J4K0</accession>
<dbReference type="InParanoid" id="A0A3Q1J4K0"/>
<sequence>MRVNAPLPQSPANLPPNNPLLPAEAPSAVAPPGDAQQPMQQIAAKMSQLGVYMPTVLTNPPAGAVQTQPVSQAAGLANPEQQGIVPTVGTPSAGAPQTQRLAASGPQLDTNKVPVGLEKAPQDAATVQTPVQPKLQHTQGNQVRDCGHKKL</sequence>
<organism evidence="2 3">
    <name type="scientific">Anabas testudineus</name>
    <name type="common">Climbing perch</name>
    <name type="synonym">Anthias testudineus</name>
    <dbReference type="NCBI Taxonomy" id="64144"/>
    <lineage>
        <taxon>Eukaryota</taxon>
        <taxon>Metazoa</taxon>
        <taxon>Chordata</taxon>
        <taxon>Craniata</taxon>
        <taxon>Vertebrata</taxon>
        <taxon>Euteleostomi</taxon>
        <taxon>Actinopterygii</taxon>
        <taxon>Neopterygii</taxon>
        <taxon>Teleostei</taxon>
        <taxon>Neoteleostei</taxon>
        <taxon>Acanthomorphata</taxon>
        <taxon>Anabantaria</taxon>
        <taxon>Anabantiformes</taxon>
        <taxon>Anabantoidei</taxon>
        <taxon>Anabantidae</taxon>
        <taxon>Anabas</taxon>
    </lineage>
</organism>
<dbReference type="Ensembl" id="ENSATET00000025557.2">
    <property type="protein sequence ID" value="ENSATEP00000025153.2"/>
    <property type="gene ID" value="ENSATEG00000017452.2"/>
</dbReference>
<feature type="compositionally biased region" description="Polar residues" evidence="1">
    <location>
        <begin position="125"/>
        <end position="142"/>
    </location>
</feature>
<evidence type="ECO:0000256" key="1">
    <source>
        <dbReference type="SAM" id="MobiDB-lite"/>
    </source>
</evidence>
<dbReference type="AlphaFoldDB" id="A0A3Q1J4K0"/>
<reference evidence="2" key="2">
    <citation type="submission" date="2025-08" db="UniProtKB">
        <authorList>
            <consortium name="Ensembl"/>
        </authorList>
    </citation>
    <scope>IDENTIFICATION</scope>
</reference>
<feature type="region of interest" description="Disordered" evidence="1">
    <location>
        <begin position="1"/>
        <end position="40"/>
    </location>
</feature>
<evidence type="ECO:0000313" key="3">
    <source>
        <dbReference type="Proteomes" id="UP000265040"/>
    </source>
</evidence>
<evidence type="ECO:0000313" key="2">
    <source>
        <dbReference type="Ensembl" id="ENSATEP00000025153.2"/>
    </source>
</evidence>
<keyword evidence="3" id="KW-1185">Reference proteome</keyword>
<name>A0A3Q1J4K0_ANATE</name>
<protein>
    <submittedName>
        <fullName evidence="2">Uncharacterized protein</fullName>
    </submittedName>
</protein>
<reference evidence="2" key="3">
    <citation type="submission" date="2025-09" db="UniProtKB">
        <authorList>
            <consortium name="Ensembl"/>
        </authorList>
    </citation>
    <scope>IDENTIFICATION</scope>
</reference>
<dbReference type="OrthoDB" id="8965022at2759"/>
<feature type="compositionally biased region" description="Low complexity" evidence="1">
    <location>
        <begin position="1"/>
        <end position="12"/>
    </location>
</feature>
<feature type="region of interest" description="Disordered" evidence="1">
    <location>
        <begin position="55"/>
        <end position="74"/>
    </location>
</feature>
<dbReference type="Proteomes" id="UP000265040">
    <property type="component" value="Chromosome 1"/>
</dbReference>
<proteinExistence type="predicted"/>
<reference evidence="2" key="1">
    <citation type="submission" date="2021-04" db="EMBL/GenBank/DDBJ databases">
        <authorList>
            <consortium name="Wellcome Sanger Institute Data Sharing"/>
        </authorList>
    </citation>
    <scope>NUCLEOTIDE SEQUENCE [LARGE SCALE GENOMIC DNA]</scope>
</reference>
<feature type="region of interest" description="Disordered" evidence="1">
    <location>
        <begin position="82"/>
        <end position="151"/>
    </location>
</feature>